<dbReference type="InterPro" id="IPR009057">
    <property type="entry name" value="Homeodomain-like_sf"/>
</dbReference>
<reference evidence="3" key="1">
    <citation type="submission" date="2022-07" db="EMBL/GenBank/DDBJ databases">
        <title>Phylogenomic reconstructions and comparative analyses of Kickxellomycotina fungi.</title>
        <authorList>
            <person name="Reynolds N.K."/>
            <person name="Stajich J.E."/>
            <person name="Barry K."/>
            <person name="Grigoriev I.V."/>
            <person name="Crous P."/>
            <person name="Smith M.E."/>
        </authorList>
    </citation>
    <scope>NUCLEOTIDE SEQUENCE</scope>
    <source>
        <strain evidence="3">RSA 861</strain>
    </source>
</reference>
<comment type="caution">
    <text evidence="3">The sequence shown here is derived from an EMBL/GenBank/DDBJ whole genome shotgun (WGS) entry which is preliminary data.</text>
</comment>
<evidence type="ECO:0000259" key="2">
    <source>
        <dbReference type="PROSITE" id="PS50090"/>
    </source>
</evidence>
<dbReference type="AlphaFoldDB" id="A0A9W8ADF8"/>
<dbReference type="Gene3D" id="1.10.10.60">
    <property type="entry name" value="Homeodomain-like"/>
    <property type="match status" value="1"/>
</dbReference>
<dbReference type="PROSITE" id="PS50090">
    <property type="entry name" value="MYB_LIKE"/>
    <property type="match status" value="2"/>
</dbReference>
<dbReference type="SUPFAM" id="SSF46689">
    <property type="entry name" value="Homeodomain-like"/>
    <property type="match status" value="2"/>
</dbReference>
<dbReference type="EMBL" id="JANBPT010000058">
    <property type="protein sequence ID" value="KAJ1928804.1"/>
    <property type="molecule type" value="Genomic_DNA"/>
</dbReference>
<keyword evidence="4" id="KW-1185">Reference proteome</keyword>
<protein>
    <submittedName>
        <fullName evidence="3">Myb- protein A</fullName>
    </submittedName>
</protein>
<organism evidence="3 4">
    <name type="scientific">Tieghemiomyces parasiticus</name>
    <dbReference type="NCBI Taxonomy" id="78921"/>
    <lineage>
        <taxon>Eukaryota</taxon>
        <taxon>Fungi</taxon>
        <taxon>Fungi incertae sedis</taxon>
        <taxon>Zoopagomycota</taxon>
        <taxon>Kickxellomycotina</taxon>
        <taxon>Dimargaritomycetes</taxon>
        <taxon>Dimargaritales</taxon>
        <taxon>Dimargaritaceae</taxon>
        <taxon>Tieghemiomyces</taxon>
    </lineage>
</organism>
<dbReference type="SMART" id="SM00717">
    <property type="entry name" value="SANT"/>
    <property type="match status" value="2"/>
</dbReference>
<gene>
    <name evidence="3" type="primary">MYBL1_1</name>
    <name evidence="3" type="ORF">IWQ60_001707</name>
</gene>
<feature type="domain" description="Myb-like" evidence="2">
    <location>
        <begin position="25"/>
        <end position="67"/>
    </location>
</feature>
<proteinExistence type="predicted"/>
<dbReference type="InterPro" id="IPR001005">
    <property type="entry name" value="SANT/Myb"/>
</dbReference>
<accession>A0A9W8ADF8</accession>
<dbReference type="Proteomes" id="UP001150569">
    <property type="component" value="Unassembled WGS sequence"/>
</dbReference>
<evidence type="ECO:0000313" key="3">
    <source>
        <dbReference type="EMBL" id="KAJ1928804.1"/>
    </source>
</evidence>
<feature type="domain" description="Myb-like" evidence="2">
    <location>
        <begin position="75"/>
        <end position="120"/>
    </location>
</feature>
<feature type="region of interest" description="Disordered" evidence="1">
    <location>
        <begin position="1"/>
        <end position="21"/>
    </location>
</feature>
<dbReference type="CDD" id="cd00167">
    <property type="entry name" value="SANT"/>
    <property type="match status" value="2"/>
</dbReference>
<sequence length="294" mass="34034">MAWGRIEPAKAAGNHTSKSVAPRVWTREEDARLLGLVNELGPDWEVLAIYYQCQDPAEIQARYADLTRKLVYPTWQPEDVFQLRTAIAQYGTEAWEVVAKQVGLQKLTVKDCYEYWYHHLDGAEPPGQWPMSQDVMLLLCTYDGHRHILKRMPTYRNLCNHYRTREPTTLINRRDNLSRKFVPMPAAAYTAFGQYFWHTVASVLATTNGKAYHPKHCRRRLQWLETALEFTLSLPPPTVREFFELTKTRKRVSLDDTETIGLEVSQEQLSMLVRTVGLTHYFSRMVLKAGRGSS</sequence>
<evidence type="ECO:0000313" key="4">
    <source>
        <dbReference type="Proteomes" id="UP001150569"/>
    </source>
</evidence>
<dbReference type="Pfam" id="PF00249">
    <property type="entry name" value="Myb_DNA-binding"/>
    <property type="match status" value="1"/>
</dbReference>
<evidence type="ECO:0000256" key="1">
    <source>
        <dbReference type="SAM" id="MobiDB-lite"/>
    </source>
</evidence>
<name>A0A9W8ADF8_9FUNG</name>
<dbReference type="OrthoDB" id="2143914at2759"/>